<reference evidence="8 12" key="4">
    <citation type="submission" date="2018-03" db="EMBL/GenBank/DDBJ databases">
        <title>Draft genome sequences of four Enterococcus mundtii strains isolated from beef slaughterhouses in Kenya.</title>
        <authorList>
            <person name="Wambui J."/>
            <person name="Stevens M."/>
            <person name="Njage P."/>
            <person name="Stephan R."/>
            <person name="Tasara T."/>
        </authorList>
    </citation>
    <scope>NUCLEOTIDE SEQUENCE [LARGE SCALE GENOMIC DNA]</scope>
    <source>
        <strain evidence="8 12">H18-EM</strain>
    </source>
</reference>
<evidence type="ECO:0000313" key="9">
    <source>
        <dbReference type="Proteomes" id="UP000189299"/>
    </source>
</evidence>
<dbReference type="Proteomes" id="UP000557857">
    <property type="component" value="Unassembled WGS sequence"/>
</dbReference>
<evidence type="ECO:0000313" key="13">
    <source>
        <dbReference type="Proteomes" id="UP000321175"/>
    </source>
</evidence>
<dbReference type="Proteomes" id="UP000509460">
    <property type="component" value="Chromosome"/>
</dbReference>
<accession>A0A1I4MWD5</accession>
<evidence type="ECO:0000313" key="2">
    <source>
        <dbReference type="EMBL" id="BBM15638.1"/>
    </source>
</evidence>
<dbReference type="STRING" id="53346.A5802_000318"/>
<dbReference type="Proteomes" id="UP000244022">
    <property type="component" value="Unassembled WGS sequence"/>
</dbReference>
<keyword evidence="1" id="KW-1133">Transmembrane helix</keyword>
<dbReference type="Proteomes" id="UP000189299">
    <property type="component" value="Unassembled WGS sequence"/>
</dbReference>
<evidence type="ECO:0000313" key="11">
    <source>
        <dbReference type="Proteomes" id="UP000237934"/>
    </source>
</evidence>
<dbReference type="Proteomes" id="UP000237934">
    <property type="component" value="Unassembled WGS sequence"/>
</dbReference>
<keyword evidence="1" id="KW-0812">Transmembrane</keyword>
<proteinExistence type="predicted"/>
<dbReference type="GeneID" id="60998599"/>
<dbReference type="EMBL" id="NGMS01000001">
    <property type="protein sequence ID" value="OTP26603.1"/>
    <property type="molecule type" value="Genomic_DNA"/>
</dbReference>
<reference evidence="7 11" key="3">
    <citation type="journal article" date="2018" name="Pathog. Dis.">
        <title>Whole-genome sequencing based characterization of antimicrobial resistance in Enterococcus.</title>
        <authorList>
            <person name="Tyson G."/>
        </authorList>
    </citation>
    <scope>NUCLEOTIDE SEQUENCE [LARGE SCALE GENOMIC DNA]</scope>
    <source>
        <strain evidence="7 11">CVM N55263</strain>
    </source>
</reference>
<reference evidence="5 9" key="1">
    <citation type="submission" date="2016-12" db="EMBL/GenBank/DDBJ databases">
        <authorList>
            <person name="Song W.-J."/>
            <person name="Kurnit D.M."/>
        </authorList>
    </citation>
    <scope>NUCLEOTIDE SEQUENCE [LARGE SCALE GENOMIC DNA]</scope>
    <source>
        <strain evidence="5 9">CGB1038-1_S1</strain>
    </source>
</reference>
<dbReference type="Proteomes" id="UP000321175">
    <property type="component" value="Unassembled WGS sequence"/>
</dbReference>
<evidence type="ECO:0000313" key="6">
    <source>
        <dbReference type="EMBL" id="OTP26603.1"/>
    </source>
</evidence>
<evidence type="ECO:0000313" key="10">
    <source>
        <dbReference type="Proteomes" id="UP000195024"/>
    </source>
</evidence>
<evidence type="ECO:0000313" key="4">
    <source>
        <dbReference type="EMBL" id="NMP58560.1"/>
    </source>
</evidence>
<evidence type="ECO:0000256" key="1">
    <source>
        <dbReference type="SAM" id="Phobius"/>
    </source>
</evidence>
<evidence type="ECO:0000313" key="8">
    <source>
        <dbReference type="EMBL" id="PTO34517.1"/>
    </source>
</evidence>
<dbReference type="Proteomes" id="UP000195024">
    <property type="component" value="Unassembled WGS sequence"/>
</dbReference>
<organism evidence="5 9">
    <name type="scientific">Enterococcus mundtii</name>
    <dbReference type="NCBI Taxonomy" id="53346"/>
    <lineage>
        <taxon>Bacteria</taxon>
        <taxon>Bacillati</taxon>
        <taxon>Bacillota</taxon>
        <taxon>Bacilli</taxon>
        <taxon>Lactobacillales</taxon>
        <taxon>Enterococcaceae</taxon>
        <taxon>Enterococcus</taxon>
    </lineage>
</organism>
<evidence type="ECO:0000313" key="3">
    <source>
        <dbReference type="EMBL" id="GEL80772.1"/>
    </source>
</evidence>
<dbReference type="AlphaFoldDB" id="A0A1I4MWD5"/>
<evidence type="ECO:0000313" key="7">
    <source>
        <dbReference type="EMBL" id="PQF25130.1"/>
    </source>
</evidence>
<reference evidence="2 14" key="5">
    <citation type="submission" date="2019-07" db="EMBL/GenBank/DDBJ databases">
        <title>antibiotic susceptibility of plant-derived lactic acid bacteria.</title>
        <authorList>
            <person name="Sugiyama M."/>
            <person name="Noda M."/>
        </authorList>
    </citation>
    <scope>NUCLEOTIDE SEQUENCE [LARGE SCALE GENOMIC DNA]</scope>
    <source>
        <strain evidence="2 14">15-1A</strain>
    </source>
</reference>
<evidence type="ECO:0000313" key="12">
    <source>
        <dbReference type="Proteomes" id="UP000244022"/>
    </source>
</evidence>
<dbReference type="RefSeq" id="WP_010736035.1">
    <property type="nucleotide sequence ID" value="NZ_AP019810.1"/>
</dbReference>
<dbReference type="InterPro" id="IPR021008">
    <property type="entry name" value="DltX"/>
</dbReference>
<reference evidence="3 13" key="6">
    <citation type="submission" date="2019-07" db="EMBL/GenBank/DDBJ databases">
        <title>Whole genome shotgun sequence of Enterococcus mundtii NBRC 100490.</title>
        <authorList>
            <person name="Hosoyama A."/>
            <person name="Uohara A."/>
            <person name="Ohji S."/>
            <person name="Ichikawa N."/>
        </authorList>
    </citation>
    <scope>NUCLEOTIDE SEQUENCE [LARGE SCALE GENOMIC DNA]</scope>
    <source>
        <strain evidence="3 13">NBRC 100490</strain>
    </source>
</reference>
<dbReference type="EMBL" id="JABCAG010000023">
    <property type="protein sequence ID" value="NMP58560.1"/>
    <property type="molecule type" value="Genomic_DNA"/>
</dbReference>
<feature type="transmembrane region" description="Helical" evidence="1">
    <location>
        <begin position="12"/>
        <end position="34"/>
    </location>
</feature>
<dbReference type="Pfam" id="PF12459">
    <property type="entry name" value="DltX"/>
    <property type="match status" value="1"/>
</dbReference>
<reference evidence="6 10" key="2">
    <citation type="submission" date="2017-05" db="EMBL/GenBank/DDBJ databases">
        <title>The Genome Sequence of Enterococcus mundtii 6B1_DIV0119.</title>
        <authorList>
            <consortium name="The Broad Institute Genomics Platform"/>
            <consortium name="The Broad Institute Genomic Center for Infectious Diseases"/>
            <person name="Earl A."/>
            <person name="Manson A."/>
            <person name="Schwartman J."/>
            <person name="Gilmore M."/>
            <person name="Abouelleil A."/>
            <person name="Cao P."/>
            <person name="Chapman S."/>
            <person name="Cusick C."/>
            <person name="Shea T."/>
            <person name="Young S."/>
            <person name="Neafsey D."/>
            <person name="Nusbaum C."/>
            <person name="Birren B."/>
        </authorList>
    </citation>
    <scope>NUCLEOTIDE SEQUENCE [LARGE SCALE GENOMIC DNA]</scope>
    <source>
        <strain evidence="6 10">6B1_DIV0119</strain>
    </source>
</reference>
<dbReference type="EMBL" id="MSTR01000004">
    <property type="protein sequence ID" value="ONN43703.1"/>
    <property type="molecule type" value="Genomic_DNA"/>
</dbReference>
<protein>
    <submittedName>
        <fullName evidence="3">D-Ala-teichoic acid biosynthesis protein</fullName>
    </submittedName>
    <submittedName>
        <fullName evidence="5">D-alanyl-lipoteichoic acid biosynthesis protein</fullName>
    </submittedName>
    <submittedName>
        <fullName evidence="4">Teichoic acid D-Ala incorporation-associated protein DltX</fullName>
    </submittedName>
</protein>
<keyword evidence="13" id="KW-1185">Reference proteome</keyword>
<sequence>MKQWWQQPQVRYWRTFMLRTLVYSTILLLLIYLYHYKNIQGGTFIYNEF</sequence>
<dbReference type="EMBL" id="PYGR01000059">
    <property type="protein sequence ID" value="PTO34517.1"/>
    <property type="molecule type" value="Genomic_DNA"/>
</dbReference>
<evidence type="ECO:0000313" key="14">
    <source>
        <dbReference type="Proteomes" id="UP000509460"/>
    </source>
</evidence>
<name>A0A1I4MWD5_ENTMU</name>
<evidence type="ECO:0000313" key="5">
    <source>
        <dbReference type="EMBL" id="ONN43703.1"/>
    </source>
</evidence>
<dbReference type="EMBL" id="AP019810">
    <property type="protein sequence ID" value="BBM15638.1"/>
    <property type="molecule type" value="Genomic_DNA"/>
</dbReference>
<evidence type="ECO:0000313" key="15">
    <source>
        <dbReference type="Proteomes" id="UP000557857"/>
    </source>
</evidence>
<keyword evidence="1" id="KW-0472">Membrane</keyword>
<dbReference type="EMBL" id="PUAP01000008">
    <property type="protein sequence ID" value="PQF25130.1"/>
    <property type="molecule type" value="Genomic_DNA"/>
</dbReference>
<dbReference type="EMBL" id="BJWA01000013">
    <property type="protein sequence ID" value="GEL80772.1"/>
    <property type="molecule type" value="Genomic_DNA"/>
</dbReference>
<reference evidence="4 15" key="7">
    <citation type="submission" date="2020-04" db="EMBL/GenBank/DDBJ databases">
        <authorList>
            <person name="Abaymova A."/>
            <person name="Teymurazov M."/>
            <person name="Tazyna O."/>
            <person name="Chatushin Y."/>
            <person name="Svetoch E."/>
            <person name="Pereligyn V."/>
            <person name="Pohylenko V."/>
            <person name="Platonov M."/>
            <person name="Kartsev N."/>
            <person name="Skryabin Y."/>
            <person name="Sizova A."/>
            <person name="Solomentsev V."/>
            <person name="Kislichkina A."/>
            <person name="Bogun A."/>
        </authorList>
    </citation>
    <scope>NUCLEOTIDE SEQUENCE [LARGE SCALE GENOMIC DNA]</scope>
    <source>
        <strain evidence="4">SCPM-O-B-8398</strain>
        <strain evidence="15">SCPM-O-B-8398 (E28)</strain>
    </source>
</reference>
<gene>
    <name evidence="6" type="ORF">A5802_000318</name>
    <name evidence="5" type="ORF">BTN92_05205</name>
    <name evidence="8" type="ORF">C6N14_11815</name>
    <name evidence="7" type="ORF">CUS89_02320</name>
    <name evidence="2" type="ORF">EM151A_2457</name>
    <name evidence="3" type="ORF">EMU01_19160</name>
    <name evidence="4" type="ORF">HI921_08800</name>
</gene>